<evidence type="ECO:0000313" key="1">
    <source>
        <dbReference type="EMBL" id="QYS99771.1"/>
    </source>
</evidence>
<gene>
    <name evidence="1" type="ORF">H0G86_006889</name>
</gene>
<reference evidence="1 2" key="1">
    <citation type="journal article" date="2021" name="BMC Genomics">
        <title>Telomere-to-telomere genome assembly of asparaginase-producing Trichoderma simmonsii.</title>
        <authorList>
            <person name="Chung D."/>
            <person name="Kwon Y.M."/>
            <person name="Yang Y."/>
        </authorList>
    </citation>
    <scope>NUCLEOTIDE SEQUENCE [LARGE SCALE GENOMIC DNA]</scope>
    <source>
        <strain evidence="1 2">GH-Sj1</strain>
    </source>
</reference>
<proteinExistence type="predicted"/>
<accession>A0A8G0LCD9</accession>
<keyword evidence="2" id="KW-1185">Reference proteome</keyword>
<dbReference type="AlphaFoldDB" id="A0A8G0LCD9"/>
<dbReference type="Proteomes" id="UP000826661">
    <property type="component" value="Chromosome III"/>
</dbReference>
<dbReference type="EMBL" id="CP075866">
    <property type="protein sequence ID" value="QYS99771.1"/>
    <property type="molecule type" value="Genomic_DNA"/>
</dbReference>
<sequence length="307" mass="35238">MAARDGLTCGEADIFSLKNKQSAADMLNRHLRWRKNPHDNLVSWTSSLLFALAYIFHLRASTHIKATLDEIQLLVVDTAGLPKRAFMRDLDLMSAFRSVDLNLQKVEDLRHRQSSEFSGYYYFGEYLSQGALKVEGHCQMVSARNIVDGGLYDIRKEFKEFASWKRGPGSARWANAVIQMREIFYCNQSQRCELSKRAILAVLQISRQFGPDFQAPIAANFIAIAAPRYYNVPTLFICRELPAFTVFDWERFFEEAARMAAGDTMPEVKEYNAIMQVIYEERPQPTVAITEETIIKTFGPIYIMDRT</sequence>
<name>A0A8G0LCD9_9HYPO</name>
<organism evidence="1 2">
    <name type="scientific">Trichoderma simmonsii</name>
    <dbReference type="NCBI Taxonomy" id="1491479"/>
    <lineage>
        <taxon>Eukaryota</taxon>
        <taxon>Fungi</taxon>
        <taxon>Dikarya</taxon>
        <taxon>Ascomycota</taxon>
        <taxon>Pezizomycotina</taxon>
        <taxon>Sordariomycetes</taxon>
        <taxon>Hypocreomycetidae</taxon>
        <taxon>Hypocreales</taxon>
        <taxon>Hypocreaceae</taxon>
        <taxon>Trichoderma</taxon>
    </lineage>
</organism>
<evidence type="ECO:0000313" key="2">
    <source>
        <dbReference type="Proteomes" id="UP000826661"/>
    </source>
</evidence>
<protein>
    <submittedName>
        <fullName evidence="1">Uncharacterized protein</fullName>
    </submittedName>
</protein>